<evidence type="ECO:0000256" key="2">
    <source>
        <dbReference type="ARBA" id="ARBA00004236"/>
    </source>
</evidence>
<reference evidence="17 18" key="2">
    <citation type="submission" date="2018-11" db="EMBL/GenBank/DDBJ databases">
        <title>Genomic Encyclopedia of Type Strains, Phase IV (KMG-IV): sequencing the most valuable type-strain genomes for metagenomic binning, comparative biology and taxonomic classification.</title>
        <authorList>
            <person name="Goeker M."/>
        </authorList>
    </citation>
    <scope>NUCLEOTIDE SEQUENCE [LARGE SCALE GENOMIC DNA]</scope>
    <source>
        <strain evidence="17 18">DSM 25797</strain>
    </source>
</reference>
<dbReference type="NCBIfam" id="TIGR02966">
    <property type="entry name" value="phoR_proteo"/>
    <property type="match status" value="1"/>
</dbReference>
<evidence type="ECO:0000313" key="18">
    <source>
        <dbReference type="Proteomes" id="UP000276901"/>
    </source>
</evidence>
<dbReference type="CDD" id="cd00082">
    <property type="entry name" value="HisKA"/>
    <property type="match status" value="1"/>
</dbReference>
<keyword evidence="8" id="KW-0812">Transmembrane</keyword>
<keyword evidence="12" id="KW-1133">Transmembrane helix</keyword>
<dbReference type="InterPro" id="IPR050351">
    <property type="entry name" value="BphY/WalK/GraS-like"/>
</dbReference>
<accession>A0AAE6X465</accession>
<keyword evidence="7" id="KW-0808">Transferase</keyword>
<dbReference type="Gene3D" id="3.30.450.20">
    <property type="entry name" value="PAS domain"/>
    <property type="match status" value="1"/>
</dbReference>
<evidence type="ECO:0000256" key="13">
    <source>
        <dbReference type="ARBA" id="ARBA00023012"/>
    </source>
</evidence>
<dbReference type="FunFam" id="1.10.287.130:FF:000001">
    <property type="entry name" value="Two-component sensor histidine kinase"/>
    <property type="match status" value="1"/>
</dbReference>
<dbReference type="Pfam" id="PF02518">
    <property type="entry name" value="HATPase_c"/>
    <property type="match status" value="1"/>
</dbReference>
<dbReference type="InterPro" id="IPR003661">
    <property type="entry name" value="HisK_dim/P_dom"/>
</dbReference>
<dbReference type="SUPFAM" id="SSF47384">
    <property type="entry name" value="Homodimeric domain of signal transducing histidine kinase"/>
    <property type="match status" value="1"/>
</dbReference>
<dbReference type="PROSITE" id="PS50109">
    <property type="entry name" value="HIS_KIN"/>
    <property type="match status" value="1"/>
</dbReference>
<dbReference type="PANTHER" id="PTHR45453">
    <property type="entry name" value="PHOSPHATE REGULON SENSOR PROTEIN PHOR"/>
    <property type="match status" value="1"/>
</dbReference>
<protein>
    <recommendedName>
        <fullName evidence="3">histidine kinase</fullName>
        <ecNumber evidence="3">2.7.13.3</ecNumber>
    </recommendedName>
</protein>
<dbReference type="Gene3D" id="3.30.565.10">
    <property type="entry name" value="Histidine kinase-like ATPase, C-terminal domain"/>
    <property type="match status" value="1"/>
</dbReference>
<dbReference type="SMART" id="SM00387">
    <property type="entry name" value="HATPase_c"/>
    <property type="match status" value="1"/>
</dbReference>
<evidence type="ECO:0000256" key="14">
    <source>
        <dbReference type="ARBA" id="ARBA00023136"/>
    </source>
</evidence>
<dbReference type="EC" id="2.7.13.3" evidence="3"/>
<evidence type="ECO:0000256" key="4">
    <source>
        <dbReference type="ARBA" id="ARBA00022448"/>
    </source>
</evidence>
<keyword evidence="18" id="KW-1185">Reference proteome</keyword>
<dbReference type="SUPFAM" id="SSF55874">
    <property type="entry name" value="ATPase domain of HSP90 chaperone/DNA topoisomerase II/histidine kinase"/>
    <property type="match status" value="1"/>
</dbReference>
<evidence type="ECO:0000256" key="5">
    <source>
        <dbReference type="ARBA" id="ARBA00022475"/>
    </source>
</evidence>
<comment type="subcellular location">
    <subcellularLocation>
        <location evidence="2">Cell membrane</location>
    </subcellularLocation>
</comment>
<dbReference type="EMBL" id="RKQT01000006">
    <property type="protein sequence ID" value="RPE90941.1"/>
    <property type="molecule type" value="Genomic_DNA"/>
</dbReference>
<evidence type="ECO:0000256" key="7">
    <source>
        <dbReference type="ARBA" id="ARBA00022679"/>
    </source>
</evidence>
<dbReference type="InterPro" id="IPR003594">
    <property type="entry name" value="HATPase_dom"/>
</dbReference>
<evidence type="ECO:0000313" key="19">
    <source>
        <dbReference type="Proteomes" id="UP000502287"/>
    </source>
</evidence>
<dbReference type="SUPFAM" id="SSF55785">
    <property type="entry name" value="PYP-like sensor domain (PAS domain)"/>
    <property type="match status" value="1"/>
</dbReference>
<evidence type="ECO:0000259" key="15">
    <source>
        <dbReference type="PROSITE" id="PS50109"/>
    </source>
</evidence>
<keyword evidence="9" id="KW-0547">Nucleotide-binding</keyword>
<dbReference type="GO" id="GO:0000155">
    <property type="term" value="F:phosphorelay sensor kinase activity"/>
    <property type="evidence" value="ECO:0007669"/>
    <property type="project" value="InterPro"/>
</dbReference>
<evidence type="ECO:0000256" key="10">
    <source>
        <dbReference type="ARBA" id="ARBA00022777"/>
    </source>
</evidence>
<dbReference type="GO" id="GO:0005524">
    <property type="term" value="F:ATP binding"/>
    <property type="evidence" value="ECO:0007669"/>
    <property type="project" value="UniProtKB-KW"/>
</dbReference>
<gene>
    <name evidence="16" type="ORF">A4G17_03235</name>
    <name evidence="17" type="ORF">EDC49_1942</name>
</gene>
<dbReference type="FunFam" id="3.30.565.10:FF:000006">
    <property type="entry name" value="Sensor histidine kinase WalK"/>
    <property type="match status" value="1"/>
</dbReference>
<keyword evidence="10 16" id="KW-0418">Kinase</keyword>
<dbReference type="InterPro" id="IPR004358">
    <property type="entry name" value="Sig_transdc_His_kin-like_C"/>
</dbReference>
<keyword evidence="14" id="KW-0472">Membrane</keyword>
<dbReference type="GO" id="GO:0004721">
    <property type="term" value="F:phosphoprotein phosphatase activity"/>
    <property type="evidence" value="ECO:0007669"/>
    <property type="project" value="TreeGrafter"/>
</dbReference>
<evidence type="ECO:0000256" key="12">
    <source>
        <dbReference type="ARBA" id="ARBA00022989"/>
    </source>
</evidence>
<evidence type="ECO:0000313" key="16">
    <source>
        <dbReference type="EMBL" id="QIM64525.1"/>
    </source>
</evidence>
<reference evidence="16 19" key="1">
    <citation type="submission" date="2016-03" db="EMBL/GenBank/DDBJ databases">
        <authorList>
            <person name="Hansen M.J."/>
            <person name="Bojesen A.M."/>
            <person name="Planet P."/>
        </authorList>
    </citation>
    <scope>NUCLEOTIDE SEQUENCE [LARGE SCALE GENOMIC DNA]</scope>
    <source>
        <strain evidence="16 19">HPA 21</strain>
    </source>
</reference>
<dbReference type="SMART" id="SM00388">
    <property type="entry name" value="HisKA"/>
    <property type="match status" value="1"/>
</dbReference>
<evidence type="ECO:0000256" key="11">
    <source>
        <dbReference type="ARBA" id="ARBA00022840"/>
    </source>
</evidence>
<keyword evidence="6" id="KW-0597">Phosphoprotein</keyword>
<dbReference type="InterPro" id="IPR005467">
    <property type="entry name" value="His_kinase_dom"/>
</dbReference>
<dbReference type="PRINTS" id="PR00344">
    <property type="entry name" value="BCTRLSENSOR"/>
</dbReference>
<dbReference type="NCBIfam" id="NF008235">
    <property type="entry name" value="PRK11006.1"/>
    <property type="match status" value="1"/>
</dbReference>
<dbReference type="Gene3D" id="1.10.287.130">
    <property type="match status" value="1"/>
</dbReference>
<evidence type="ECO:0000313" key="17">
    <source>
        <dbReference type="EMBL" id="RPE90941.1"/>
    </source>
</evidence>
<dbReference type="GO" id="GO:0005886">
    <property type="term" value="C:plasma membrane"/>
    <property type="evidence" value="ECO:0007669"/>
    <property type="project" value="UniProtKB-SubCell"/>
</dbReference>
<keyword evidence="11" id="KW-0067">ATP-binding</keyword>
<evidence type="ECO:0000256" key="3">
    <source>
        <dbReference type="ARBA" id="ARBA00012438"/>
    </source>
</evidence>
<evidence type="ECO:0000256" key="9">
    <source>
        <dbReference type="ARBA" id="ARBA00022741"/>
    </source>
</evidence>
<dbReference type="RefSeq" id="WP_123957587.1">
    <property type="nucleotide sequence ID" value="NZ_CP015029.1"/>
</dbReference>
<dbReference type="KEGG" id="fcl:A4G17_03235"/>
<feature type="domain" description="Histidine kinase" evidence="15">
    <location>
        <begin position="210"/>
        <end position="423"/>
    </location>
</feature>
<dbReference type="InterPro" id="IPR036097">
    <property type="entry name" value="HisK_dim/P_sf"/>
</dbReference>
<dbReference type="Pfam" id="PF00512">
    <property type="entry name" value="HisKA"/>
    <property type="match status" value="1"/>
</dbReference>
<keyword evidence="4" id="KW-0813">Transport</keyword>
<name>A0AAE6X465_9PAST</name>
<dbReference type="InterPro" id="IPR014310">
    <property type="entry name" value="Sig_transdc_His_kinase_PhoR"/>
</dbReference>
<proteinExistence type="predicted"/>
<dbReference type="EMBL" id="CP015029">
    <property type="protein sequence ID" value="QIM64525.1"/>
    <property type="molecule type" value="Genomic_DNA"/>
</dbReference>
<dbReference type="InterPro" id="IPR035965">
    <property type="entry name" value="PAS-like_dom_sf"/>
</dbReference>
<comment type="catalytic activity">
    <reaction evidence="1">
        <text>ATP + protein L-histidine = ADP + protein N-phospho-L-histidine.</text>
        <dbReference type="EC" id="2.7.13.3"/>
    </reaction>
</comment>
<dbReference type="Proteomes" id="UP000276901">
    <property type="component" value="Unassembled WGS sequence"/>
</dbReference>
<dbReference type="InterPro" id="IPR036890">
    <property type="entry name" value="HATPase_C_sf"/>
</dbReference>
<dbReference type="GO" id="GO:0016036">
    <property type="term" value="P:cellular response to phosphate starvation"/>
    <property type="evidence" value="ECO:0007669"/>
    <property type="project" value="TreeGrafter"/>
</dbReference>
<sequence>MKLNLSLKHLMIELLLAASSAFLFSLFAQNFLFWFTINLVLLLIWHHHNEFSLLQIINPNRPLAKTKISRGIEHLSQTAAYHQARSRREKIQTLRLLSKLNRNIQYLPDAIIICENNGDISWCNQAAQQLFEFFWDKNTQKNALNVIFYPEFKHYFQQNRHKRPLVLLTHHKHYIELNLTRYDSNAMMLIARDVTTFVRLLHSRQTFLANINHELRTPLTVLQGYLEMLETDNQNPQLQHKAIVAMKAQSERMANLLKQLGELAKIEGSNNAEHHAVNVSELILSLQKNTEILQQQQRITFDIEPDIQILGDEGQIQSAISNLIYNAIRHAGEEATIHISWRYSEQGAHFSICDNGIGIDIKHLAHLTERFYRVDESRNNQTGGSGLGLAIVKHALEQHQSQLNIHSEIGKGSQFSFIIKPELLIKS</sequence>
<evidence type="ECO:0000256" key="6">
    <source>
        <dbReference type="ARBA" id="ARBA00022553"/>
    </source>
</evidence>
<organism evidence="16 19">
    <name type="scientific">Frederiksenia canicola</name>
    <dbReference type="NCBI Taxonomy" id="123824"/>
    <lineage>
        <taxon>Bacteria</taxon>
        <taxon>Pseudomonadati</taxon>
        <taxon>Pseudomonadota</taxon>
        <taxon>Gammaproteobacteria</taxon>
        <taxon>Pasteurellales</taxon>
        <taxon>Pasteurellaceae</taxon>
        <taxon>Frederiksenia</taxon>
    </lineage>
</organism>
<evidence type="ECO:0000256" key="1">
    <source>
        <dbReference type="ARBA" id="ARBA00000085"/>
    </source>
</evidence>
<keyword evidence="5" id="KW-1003">Cell membrane</keyword>
<keyword evidence="13" id="KW-0902">Two-component regulatory system</keyword>
<dbReference type="Proteomes" id="UP000502287">
    <property type="component" value="Chromosome"/>
</dbReference>
<dbReference type="AlphaFoldDB" id="A0AAE6X465"/>
<dbReference type="PANTHER" id="PTHR45453:SF1">
    <property type="entry name" value="PHOSPHATE REGULON SENSOR PROTEIN PHOR"/>
    <property type="match status" value="1"/>
</dbReference>
<evidence type="ECO:0000256" key="8">
    <source>
        <dbReference type="ARBA" id="ARBA00022692"/>
    </source>
</evidence>